<dbReference type="InterPro" id="IPR055170">
    <property type="entry name" value="GFO_IDH_MocA-like_dom"/>
</dbReference>
<dbReference type="PANTHER" id="PTHR43377">
    <property type="entry name" value="BILIVERDIN REDUCTASE A"/>
    <property type="match status" value="1"/>
</dbReference>
<dbReference type="Pfam" id="PF22725">
    <property type="entry name" value="GFO_IDH_MocA_C3"/>
    <property type="match status" value="1"/>
</dbReference>
<dbReference type="EC" id="1.1.1.370" evidence="3"/>
<feature type="domain" description="GFO/IDH/MocA-like oxidoreductase" evidence="2">
    <location>
        <begin position="129"/>
        <end position="234"/>
    </location>
</feature>
<dbReference type="OrthoDB" id="9815825at2"/>
<dbReference type="InterPro" id="IPR036291">
    <property type="entry name" value="NAD(P)-bd_dom_sf"/>
</dbReference>
<dbReference type="RefSeq" id="WP_080812059.1">
    <property type="nucleotide sequence ID" value="NZ_CP021983.2"/>
</dbReference>
<proteinExistence type="predicted"/>
<dbReference type="Gene3D" id="3.40.50.720">
    <property type="entry name" value="NAD(P)-binding Rossmann-like Domain"/>
    <property type="match status" value="1"/>
</dbReference>
<dbReference type="Gene3D" id="3.30.360.10">
    <property type="entry name" value="Dihydrodipicolinate Reductase, domain 2"/>
    <property type="match status" value="1"/>
</dbReference>
<keyword evidence="3" id="KW-0560">Oxidoreductase</keyword>
<dbReference type="Pfam" id="PF01408">
    <property type="entry name" value="GFO_IDH_MocA"/>
    <property type="match status" value="1"/>
</dbReference>
<dbReference type="GO" id="GO:0000166">
    <property type="term" value="F:nucleotide binding"/>
    <property type="evidence" value="ECO:0007669"/>
    <property type="project" value="InterPro"/>
</dbReference>
<gene>
    <name evidence="3" type="primary">iolX_2</name>
    <name evidence="3" type="ORF">XM38_017760</name>
</gene>
<dbReference type="AlphaFoldDB" id="A0A1Z3HKJ1"/>
<organism evidence="3 4">
    <name type="scientific">Halomicronema hongdechloris C2206</name>
    <dbReference type="NCBI Taxonomy" id="1641165"/>
    <lineage>
        <taxon>Bacteria</taxon>
        <taxon>Bacillati</taxon>
        <taxon>Cyanobacteriota</taxon>
        <taxon>Cyanophyceae</taxon>
        <taxon>Nodosilineales</taxon>
        <taxon>Nodosilineaceae</taxon>
        <taxon>Halomicronema</taxon>
    </lineage>
</organism>
<feature type="domain" description="Gfo/Idh/MocA-like oxidoreductase N-terminal" evidence="1">
    <location>
        <begin position="3"/>
        <end position="118"/>
    </location>
</feature>
<dbReference type="SUPFAM" id="SSF51735">
    <property type="entry name" value="NAD(P)-binding Rossmann-fold domains"/>
    <property type="match status" value="1"/>
</dbReference>
<reference evidence="3 4" key="1">
    <citation type="journal article" date="2016" name="Biochim. Biophys. Acta">
        <title>Characterization of red-shifted phycobilisomes isolated from the chlorophyll f-containing cyanobacterium Halomicronema hongdechloris.</title>
        <authorList>
            <person name="Li Y."/>
            <person name="Lin Y."/>
            <person name="Garvey C.J."/>
            <person name="Birch D."/>
            <person name="Corkery R.W."/>
            <person name="Loughlin P.C."/>
            <person name="Scheer H."/>
            <person name="Willows R.D."/>
            <person name="Chen M."/>
        </authorList>
    </citation>
    <scope>NUCLEOTIDE SEQUENCE [LARGE SCALE GENOMIC DNA]</scope>
    <source>
        <strain evidence="3 4">C2206</strain>
    </source>
</reference>
<accession>A0A1Z3HKJ1</accession>
<dbReference type="PANTHER" id="PTHR43377:SF6">
    <property type="entry name" value="GFO_IDH_MOCA-LIKE OXIDOREDUCTASE N-TERMINAL DOMAIN-CONTAINING PROTEIN"/>
    <property type="match status" value="1"/>
</dbReference>
<dbReference type="InterPro" id="IPR051450">
    <property type="entry name" value="Gfo/Idh/MocA_Oxidoreductases"/>
</dbReference>
<dbReference type="GO" id="GO:0016491">
    <property type="term" value="F:oxidoreductase activity"/>
    <property type="evidence" value="ECO:0007669"/>
    <property type="project" value="UniProtKB-KW"/>
</dbReference>
<dbReference type="EMBL" id="CP021983">
    <property type="protein sequence ID" value="ASC70829.1"/>
    <property type="molecule type" value="Genomic_DNA"/>
</dbReference>
<protein>
    <submittedName>
        <fullName evidence="3">Scyllo-inositol 2-dehydrogenase (NAD(+))</fullName>
        <ecNumber evidence="3">1.1.1.370</ecNumber>
    </submittedName>
</protein>
<sequence length="325" mass="36343">MNQVVVVGAGNWGKNLVRNFHELNALAGVVEVNPSLRHALSVNYPETIIYSDYQEALIADAMAIVLATPASTHYSLALAALEAGKDVFIEKPMTLRTEEARDLTTYADEHDRILMVGHLLLYQPAIAWMRDYLAAGKAGAVRHIATQRLKLGRVRAEENVWWSFAPHDISVVLELLGRPALESVQAQGQAIIQLGIEDYVHVDLTFAGGQSAHIHCSWYWPLVERRTTVLCEHQILVYDEVAQTVTIHHKRVDGETRQHFDEGTDSIAIAADQPLRLECQHFLNCLETRQRPHSDGWNGVAVVEILERAHIQLDAVGNKEDGFKD</sequence>
<dbReference type="InterPro" id="IPR000683">
    <property type="entry name" value="Gfo/Idh/MocA-like_OxRdtase_N"/>
</dbReference>
<dbReference type="Proteomes" id="UP000191901">
    <property type="component" value="Chromosome"/>
</dbReference>
<evidence type="ECO:0000313" key="4">
    <source>
        <dbReference type="Proteomes" id="UP000191901"/>
    </source>
</evidence>
<name>A0A1Z3HKJ1_9CYAN</name>
<keyword evidence="4" id="KW-1185">Reference proteome</keyword>
<dbReference type="KEGG" id="hhg:XM38_017760"/>
<dbReference type="STRING" id="1641165.XM38_19960"/>
<dbReference type="SUPFAM" id="SSF55347">
    <property type="entry name" value="Glyceraldehyde-3-phosphate dehydrogenase-like, C-terminal domain"/>
    <property type="match status" value="1"/>
</dbReference>
<evidence type="ECO:0000259" key="1">
    <source>
        <dbReference type="Pfam" id="PF01408"/>
    </source>
</evidence>
<evidence type="ECO:0000259" key="2">
    <source>
        <dbReference type="Pfam" id="PF22725"/>
    </source>
</evidence>
<evidence type="ECO:0000313" key="3">
    <source>
        <dbReference type="EMBL" id="ASC70829.1"/>
    </source>
</evidence>